<dbReference type="GO" id="GO:0022857">
    <property type="term" value="F:transmembrane transporter activity"/>
    <property type="evidence" value="ECO:0007669"/>
    <property type="project" value="InterPro"/>
</dbReference>
<feature type="transmembrane region" description="Helical" evidence="6">
    <location>
        <begin position="86"/>
        <end position="104"/>
    </location>
</feature>
<protein>
    <submittedName>
        <fullName evidence="7">Uncharacterized protein</fullName>
    </submittedName>
</protein>
<dbReference type="AlphaFoldDB" id="A0A9D5D673"/>
<sequence>MSQWASTRRLDDLPLHHRGDDGNRDCHRQRFVQHDGVPHRGVQHGGLNTAQISGFINGCINITPILMAIVADSCLGSFTVISSSNVCSCLGVLLFSFIATLHFLRPPPCSLAPCEAPTPGQFLVLYTAIALWIIGVAGTRLNPATMGANQFDDAGDQGTFFNWYLFCLNVAAVAGTVVVVYVQDNVGWGWGYGIIGAFTVASLVLFLSGQRLYRRPKPQENPFSGLWRALLSAVAKEKKDGEDGTSLIESTNGQLEDLKKAAKILPLFLSSVPVGISMSMQLHSQCSKLWSWIATLVTPSKSPQPPCCFSASRPLHSLSGIFDRIVFPLLHCLTQRTPTPLQRVGLGYVLCIMAMALSAQVEHTRLDTLSARPMSVL</sequence>
<reference evidence="7" key="1">
    <citation type="submission" date="2021-03" db="EMBL/GenBank/DDBJ databases">
        <authorList>
            <person name="Li Z."/>
            <person name="Yang C."/>
        </authorList>
    </citation>
    <scope>NUCLEOTIDE SEQUENCE</scope>
    <source>
        <strain evidence="7">Dzin_1.0</strain>
        <tissue evidence="7">Leaf</tissue>
    </source>
</reference>
<dbReference type="InterPro" id="IPR000109">
    <property type="entry name" value="POT_fam"/>
</dbReference>
<feature type="transmembrane region" description="Helical" evidence="6">
    <location>
        <begin position="124"/>
        <end position="142"/>
    </location>
</feature>
<keyword evidence="5 6" id="KW-0472">Membrane</keyword>
<feature type="transmembrane region" description="Helical" evidence="6">
    <location>
        <begin position="163"/>
        <end position="182"/>
    </location>
</feature>
<comment type="similarity">
    <text evidence="2">Belongs to the major facilitator superfamily. Proton-dependent oligopeptide transporter (POT/PTR) (TC 2.A.17) family.</text>
</comment>
<dbReference type="OrthoDB" id="10485586at2759"/>
<dbReference type="Gene3D" id="1.20.1250.20">
    <property type="entry name" value="MFS general substrate transporter like domains"/>
    <property type="match status" value="1"/>
</dbReference>
<dbReference type="Pfam" id="PF00854">
    <property type="entry name" value="PTR2"/>
    <property type="match status" value="2"/>
</dbReference>
<dbReference type="InterPro" id="IPR036259">
    <property type="entry name" value="MFS_trans_sf"/>
</dbReference>
<keyword evidence="3 6" id="KW-0812">Transmembrane</keyword>
<comment type="subcellular location">
    <subcellularLocation>
        <location evidence="1">Membrane</location>
        <topology evidence="1">Multi-pass membrane protein</topology>
    </subcellularLocation>
</comment>
<name>A0A9D5D673_9LILI</name>
<dbReference type="EMBL" id="JAGGNH010000001">
    <property type="protein sequence ID" value="KAJ0985469.1"/>
    <property type="molecule type" value="Genomic_DNA"/>
</dbReference>
<evidence type="ECO:0000313" key="7">
    <source>
        <dbReference type="EMBL" id="KAJ0985469.1"/>
    </source>
</evidence>
<organism evidence="7 8">
    <name type="scientific">Dioscorea zingiberensis</name>
    <dbReference type="NCBI Taxonomy" id="325984"/>
    <lineage>
        <taxon>Eukaryota</taxon>
        <taxon>Viridiplantae</taxon>
        <taxon>Streptophyta</taxon>
        <taxon>Embryophyta</taxon>
        <taxon>Tracheophyta</taxon>
        <taxon>Spermatophyta</taxon>
        <taxon>Magnoliopsida</taxon>
        <taxon>Liliopsida</taxon>
        <taxon>Dioscoreales</taxon>
        <taxon>Dioscoreaceae</taxon>
        <taxon>Dioscorea</taxon>
    </lineage>
</organism>
<dbReference type="PANTHER" id="PTHR11654">
    <property type="entry name" value="OLIGOPEPTIDE TRANSPORTER-RELATED"/>
    <property type="match status" value="1"/>
</dbReference>
<evidence type="ECO:0000256" key="3">
    <source>
        <dbReference type="ARBA" id="ARBA00022692"/>
    </source>
</evidence>
<accession>A0A9D5D673</accession>
<comment type="caution">
    <text evidence="7">The sequence shown here is derived from an EMBL/GenBank/DDBJ whole genome shotgun (WGS) entry which is preliminary data.</text>
</comment>
<keyword evidence="4 6" id="KW-1133">Transmembrane helix</keyword>
<dbReference type="Proteomes" id="UP001085076">
    <property type="component" value="Miscellaneous, Linkage group lg01"/>
</dbReference>
<feature type="transmembrane region" description="Helical" evidence="6">
    <location>
        <begin position="188"/>
        <end position="207"/>
    </location>
</feature>
<evidence type="ECO:0000313" key="8">
    <source>
        <dbReference type="Proteomes" id="UP001085076"/>
    </source>
</evidence>
<evidence type="ECO:0000256" key="4">
    <source>
        <dbReference type="ARBA" id="ARBA00022989"/>
    </source>
</evidence>
<keyword evidence="8" id="KW-1185">Reference proteome</keyword>
<dbReference type="GO" id="GO:0016020">
    <property type="term" value="C:membrane"/>
    <property type="evidence" value="ECO:0007669"/>
    <property type="project" value="UniProtKB-SubCell"/>
</dbReference>
<evidence type="ECO:0000256" key="2">
    <source>
        <dbReference type="ARBA" id="ARBA00005982"/>
    </source>
</evidence>
<evidence type="ECO:0000256" key="1">
    <source>
        <dbReference type="ARBA" id="ARBA00004141"/>
    </source>
</evidence>
<evidence type="ECO:0000256" key="6">
    <source>
        <dbReference type="SAM" id="Phobius"/>
    </source>
</evidence>
<proteinExistence type="inferred from homology"/>
<dbReference type="SUPFAM" id="SSF103473">
    <property type="entry name" value="MFS general substrate transporter"/>
    <property type="match status" value="1"/>
</dbReference>
<reference evidence="7" key="2">
    <citation type="journal article" date="2022" name="Hortic Res">
        <title>The genome of Dioscorea zingiberensis sheds light on the biosynthesis, origin and evolution of the medicinally important diosgenin saponins.</title>
        <authorList>
            <person name="Li Y."/>
            <person name="Tan C."/>
            <person name="Li Z."/>
            <person name="Guo J."/>
            <person name="Li S."/>
            <person name="Chen X."/>
            <person name="Wang C."/>
            <person name="Dai X."/>
            <person name="Yang H."/>
            <person name="Song W."/>
            <person name="Hou L."/>
            <person name="Xu J."/>
            <person name="Tong Z."/>
            <person name="Xu A."/>
            <person name="Yuan X."/>
            <person name="Wang W."/>
            <person name="Yang Q."/>
            <person name="Chen L."/>
            <person name="Sun Z."/>
            <person name="Wang K."/>
            <person name="Pan B."/>
            <person name="Chen J."/>
            <person name="Bao Y."/>
            <person name="Liu F."/>
            <person name="Qi X."/>
            <person name="Gang D.R."/>
            <person name="Wen J."/>
            <person name="Li J."/>
        </authorList>
    </citation>
    <scope>NUCLEOTIDE SEQUENCE</scope>
    <source>
        <strain evidence="7">Dzin_1.0</strain>
    </source>
</reference>
<gene>
    <name evidence="7" type="ORF">J5N97_003825</name>
</gene>
<evidence type="ECO:0000256" key="5">
    <source>
        <dbReference type="ARBA" id="ARBA00023136"/>
    </source>
</evidence>